<dbReference type="PANTHER" id="PTHR13812:SF19">
    <property type="entry name" value="KETIMINE REDUCTASE MU-CRYSTALLIN"/>
    <property type="match status" value="1"/>
</dbReference>
<reference evidence="1" key="1">
    <citation type="journal article" date="2014" name="Int. J. Syst. Evol. Microbiol.">
        <title>Complete genome sequence of Corynebacterium casei LMG S-19264T (=DSM 44701T), isolated from a smear-ripened cheese.</title>
        <authorList>
            <consortium name="US DOE Joint Genome Institute (JGI-PGF)"/>
            <person name="Walter F."/>
            <person name="Albersmeier A."/>
            <person name="Kalinowski J."/>
            <person name="Ruckert C."/>
        </authorList>
    </citation>
    <scope>NUCLEOTIDE SEQUENCE</scope>
    <source>
        <strain evidence="1">CGMCC 1.12754</strain>
    </source>
</reference>
<reference evidence="1" key="2">
    <citation type="submission" date="2020-09" db="EMBL/GenBank/DDBJ databases">
        <authorList>
            <person name="Sun Q."/>
            <person name="Zhou Y."/>
        </authorList>
    </citation>
    <scope>NUCLEOTIDE SEQUENCE</scope>
    <source>
        <strain evidence="1">CGMCC 1.12754</strain>
    </source>
</reference>
<dbReference type="SUPFAM" id="SSF51735">
    <property type="entry name" value="NAD(P)-binding Rossmann-fold domains"/>
    <property type="match status" value="1"/>
</dbReference>
<organism evidence="1 2">
    <name type="scientific">Virgibacillus oceani</name>
    <dbReference type="NCBI Taxonomy" id="1479511"/>
    <lineage>
        <taxon>Bacteria</taxon>
        <taxon>Bacillati</taxon>
        <taxon>Bacillota</taxon>
        <taxon>Bacilli</taxon>
        <taxon>Bacillales</taxon>
        <taxon>Bacillaceae</taxon>
        <taxon>Virgibacillus</taxon>
    </lineage>
</organism>
<dbReference type="PANTHER" id="PTHR13812">
    <property type="entry name" value="KETIMINE REDUCTASE MU-CRYSTALLIN"/>
    <property type="match status" value="1"/>
</dbReference>
<dbReference type="Gene3D" id="3.30.1780.10">
    <property type="entry name" value="ornithine cyclodeaminase, domain 1"/>
    <property type="match status" value="1"/>
</dbReference>
<dbReference type="InterPro" id="IPR023401">
    <property type="entry name" value="ODC_N"/>
</dbReference>
<accession>A0A917H8A3</accession>
<dbReference type="InterPro" id="IPR003462">
    <property type="entry name" value="ODC_Mu_crystall"/>
</dbReference>
<proteinExistence type="predicted"/>
<comment type="caution">
    <text evidence="1">The sequence shown here is derived from an EMBL/GenBank/DDBJ whole genome shotgun (WGS) entry which is preliminary data.</text>
</comment>
<dbReference type="GO" id="GO:0005737">
    <property type="term" value="C:cytoplasm"/>
    <property type="evidence" value="ECO:0007669"/>
    <property type="project" value="TreeGrafter"/>
</dbReference>
<dbReference type="AlphaFoldDB" id="A0A917H8A3"/>
<dbReference type="RefSeq" id="WP_188454571.1">
    <property type="nucleotide sequence ID" value="NZ_BMFR01000003.1"/>
</dbReference>
<keyword evidence="2" id="KW-1185">Reference proteome</keyword>
<dbReference type="PIRSF" id="PIRSF001439">
    <property type="entry name" value="CryM"/>
    <property type="match status" value="1"/>
</dbReference>
<dbReference type="EMBL" id="BMFR01000003">
    <property type="protein sequence ID" value="GGG70449.1"/>
    <property type="molecule type" value="Genomic_DNA"/>
</dbReference>
<evidence type="ECO:0000313" key="1">
    <source>
        <dbReference type="EMBL" id="GGG70449.1"/>
    </source>
</evidence>
<gene>
    <name evidence="1" type="ORF">GCM10011398_13190</name>
</gene>
<protein>
    <submittedName>
        <fullName evidence="1">Ornithine cyclodeaminase</fullName>
    </submittedName>
</protein>
<dbReference type="Proteomes" id="UP000622860">
    <property type="component" value="Unassembled WGS sequence"/>
</dbReference>
<dbReference type="Gene3D" id="3.40.50.720">
    <property type="entry name" value="NAD(P)-binding Rossmann-like Domain"/>
    <property type="match status" value="1"/>
</dbReference>
<dbReference type="Pfam" id="PF02423">
    <property type="entry name" value="OCD_Mu_crystall"/>
    <property type="match status" value="1"/>
</dbReference>
<name>A0A917H8A3_9BACI</name>
<dbReference type="InterPro" id="IPR036291">
    <property type="entry name" value="NAD(P)-bd_dom_sf"/>
</dbReference>
<evidence type="ECO:0000313" key="2">
    <source>
        <dbReference type="Proteomes" id="UP000622860"/>
    </source>
</evidence>
<sequence>MLFLNETAIKNAVSMKDVIDAIDEAYHVYESNHFHMPTRMQVVDKDNTLLLMPCITNNAIGTKLVTSFPNNTKHPVLHGLVILNDHENGEIRALLDGSFLTGFRTGAIGGSAVRHLAKADAAKLAIIGTGVQGLYQAIAACTERPITDIYLYNRSIDRLPAFIESLKPWLAKEIQIHSMESADTAIEYADIIITSTTSKVPVLPENPDLLKNKLIIGIGSFQPTMREFPDVLYRLVDHLFVDTNDAIIESGDIAVPIENGWITNDFIQTMSSQIISKSNITLQRDKTIVFKSTGMALFDVVVANLIYQQALRKGVGIPLN</sequence>